<evidence type="ECO:0008006" key="4">
    <source>
        <dbReference type="Google" id="ProtNLM"/>
    </source>
</evidence>
<evidence type="ECO:0000256" key="2">
    <source>
        <dbReference type="SAM" id="MobiDB-lite"/>
    </source>
</evidence>
<evidence type="ECO:0000313" key="3">
    <source>
        <dbReference type="EMBL" id="MPM40634.1"/>
    </source>
</evidence>
<keyword evidence="1" id="KW-0534">Nitrate assimilation</keyword>
<organism evidence="3">
    <name type="scientific">bioreactor metagenome</name>
    <dbReference type="NCBI Taxonomy" id="1076179"/>
    <lineage>
        <taxon>unclassified sequences</taxon>
        <taxon>metagenomes</taxon>
        <taxon>ecological metagenomes</taxon>
    </lineage>
</organism>
<accession>A0A644ZSS2</accession>
<dbReference type="Gene3D" id="1.10.3480.10">
    <property type="entry name" value="TorD-like"/>
    <property type="match status" value="1"/>
</dbReference>
<evidence type="ECO:0000256" key="1">
    <source>
        <dbReference type="ARBA" id="ARBA00023063"/>
    </source>
</evidence>
<dbReference type="AlphaFoldDB" id="A0A644ZSS2"/>
<feature type="region of interest" description="Disordered" evidence="2">
    <location>
        <begin position="203"/>
        <end position="233"/>
    </location>
</feature>
<dbReference type="GO" id="GO:0051131">
    <property type="term" value="P:chaperone-mediated protein complex assembly"/>
    <property type="evidence" value="ECO:0007669"/>
    <property type="project" value="InterPro"/>
</dbReference>
<protein>
    <recommendedName>
        <fullName evidence="4">Nitrate reductase molybdenum cofactor assembly chaperone NarJ</fullName>
    </recommendedName>
</protein>
<name>A0A644ZSS2_9ZZZZ</name>
<dbReference type="PANTHER" id="PTHR43680:SF2">
    <property type="entry name" value="NITRATE REDUCTASE MOLYBDENUM COFACTOR ASSEMBLY CHAPERONE NARJ"/>
    <property type="match status" value="1"/>
</dbReference>
<dbReference type="Pfam" id="PF02613">
    <property type="entry name" value="Nitrate_red_del"/>
    <property type="match status" value="1"/>
</dbReference>
<proteinExistence type="predicted"/>
<comment type="caution">
    <text evidence="3">The sequence shown here is derived from an EMBL/GenBank/DDBJ whole genome shotgun (WGS) entry which is preliminary data.</text>
</comment>
<dbReference type="NCBIfam" id="TIGR00684">
    <property type="entry name" value="narJ"/>
    <property type="match status" value="1"/>
</dbReference>
<gene>
    <name evidence="3" type="ORF">SDC9_87278</name>
</gene>
<feature type="compositionally biased region" description="Polar residues" evidence="2">
    <location>
        <begin position="224"/>
        <end position="233"/>
    </location>
</feature>
<sequence length="233" mass="25930">MFKSTPSLLRYTLRVLARLLAYPDAQMFKDMAPMVDALRMEQALSRSRIDEIEQLCAHLATLGEWEAQARYVDLFDRGHKTSLHLFEHVHGDSRDRGPALVDLQQTYEKAGLQFDAHELPDHLPVVLEFASTQPPHIAQEFLGEMVEILNVVFSALVKKDSPYACVIAAVLEVAGAKAHAVEIDPEPDMDETWSEPEAFIGCSTQGQSKPGAAQPMHFVRKSDLPQQHTGVSA</sequence>
<dbReference type="GO" id="GO:0042128">
    <property type="term" value="P:nitrate assimilation"/>
    <property type="evidence" value="ECO:0007669"/>
    <property type="project" value="UniProtKB-KW"/>
</dbReference>
<dbReference type="PANTHER" id="PTHR43680">
    <property type="entry name" value="NITRATE REDUCTASE MOLYBDENUM COFACTOR ASSEMBLY CHAPERONE"/>
    <property type="match status" value="1"/>
</dbReference>
<dbReference type="InterPro" id="IPR020945">
    <property type="entry name" value="DMSO/NO3_reduct_chaperone"/>
</dbReference>
<dbReference type="SUPFAM" id="SSF89155">
    <property type="entry name" value="TorD-like"/>
    <property type="match status" value="1"/>
</dbReference>
<dbReference type="InterPro" id="IPR036411">
    <property type="entry name" value="TorD-like_sf"/>
</dbReference>
<reference evidence="3" key="1">
    <citation type="submission" date="2019-08" db="EMBL/GenBank/DDBJ databases">
        <authorList>
            <person name="Kucharzyk K."/>
            <person name="Murdoch R.W."/>
            <person name="Higgins S."/>
            <person name="Loffler F."/>
        </authorList>
    </citation>
    <scope>NUCLEOTIDE SEQUENCE</scope>
</reference>
<dbReference type="GO" id="GO:0051082">
    <property type="term" value="F:unfolded protein binding"/>
    <property type="evidence" value="ECO:0007669"/>
    <property type="project" value="InterPro"/>
</dbReference>
<dbReference type="InterPro" id="IPR003765">
    <property type="entry name" value="NO3_reductase_chaperone_NarJ"/>
</dbReference>
<dbReference type="EMBL" id="VSSQ01009072">
    <property type="protein sequence ID" value="MPM40634.1"/>
    <property type="molecule type" value="Genomic_DNA"/>
</dbReference>
<dbReference type="GO" id="GO:0016530">
    <property type="term" value="F:metallochaperone activity"/>
    <property type="evidence" value="ECO:0007669"/>
    <property type="project" value="TreeGrafter"/>
</dbReference>